<feature type="region of interest" description="Disordered" evidence="2">
    <location>
        <begin position="62"/>
        <end position="84"/>
    </location>
</feature>
<evidence type="ECO:0000313" key="4">
    <source>
        <dbReference type="EMBL" id="RDU72730.1"/>
    </source>
</evidence>
<keyword evidence="3" id="KW-1133">Transmembrane helix</keyword>
<proteinExistence type="predicted"/>
<comment type="caution">
    <text evidence="4">The sequence shown here is derived from an EMBL/GenBank/DDBJ whole genome shotgun (WGS) entry which is preliminary data.</text>
</comment>
<feature type="region of interest" description="Disordered" evidence="2">
    <location>
        <begin position="560"/>
        <end position="591"/>
    </location>
</feature>
<dbReference type="OrthoDB" id="5332226at2"/>
<evidence type="ECO:0000256" key="2">
    <source>
        <dbReference type="SAM" id="MobiDB-lite"/>
    </source>
</evidence>
<keyword evidence="3" id="KW-0472">Membrane</keyword>
<accession>A0A3D8J634</accession>
<protein>
    <recommendedName>
        <fullName evidence="6">AsmA-like C-terminal region domain-containing protein</fullName>
    </recommendedName>
</protein>
<keyword evidence="1" id="KW-0175">Coiled coil</keyword>
<sequence>MPSNKTNTDPQTILQIPASENGEKLSFNHTNALAAPCQKTEQLTLAEQNRKAHQSLYLVLTNNGQQQPSSSKAPDLDSKYKESESAEDSNITLALLQHITPLITMQHNTKQQMHKATMNKKLISSLSTSVFLFNNTQKETKSQHSNTGGLPKIFTSEPPSKRKRRPAVRTLTFMLLVSILLIAGYKILREGISISHIALGPIKMQNVFFQLNEKLTLRADNVDISNFNSTATTSTSNTAEILQKTTTYIQRTLYVLSYFETLELKNIMLANNEHISIYYNNANYKLDTPLFNANLSITNNQNNIHLKINTFTFKNHPAAMNGNIIYVIPKKELLFNCGIVIQSQEIVKASGITDFQKINLSASSAILKNLQSIKPYIDDLENPSLRETLQNWLYKKVKYDSIELTQFDTTIHINDIAQSLLHNTKAKMRINNAAVTLNPEVTPIYSPEVLLEFADANLKITPLNATFANMNLHGSEVLIANMPNANIYISLNGTNVRLDSHLNKLLESYGISLPVTQQSLAKNQKQNIYMQQEKEVFNSATIQQTIHDTENTVTTAINTHTAYSQESSDKTQQDSKKSRVTDSKHNNTSSLTAKTSSLYDRILELNPDTTITNESLRTFYAKNNKTTNLHLKISIEHNKKRVTEYLFSVQGLIQAQSTNISVFKIPLNAHQLNVVLDITPKQSFIYINGTKVQWKDIVTADINVLLDLQQKTLRANTYIYESRLHTNNIYVFNNEQTNNNREQLNDKQTLLHKTNVMQHDGIYLDKYANNSLQNKNIQNALKNYGYTISRVNAPLSQHDKQSSTIHDSMPIDKSEIELHNSALPPSNTPPHLSIKEQENIANISKEENKAKNDENVLKELKNNPVWDELKIRTKKTRPFKKLSTKELESLALQQIQNEQQGLSLEHDFLRIKDTSLNLSLSFANDIISLNIPALSLYLSQSNGNLTIKIENIEKILKFSPLARYYGLAHGNFNMQIPYNNKTTQTNLRNNDNTINKKELIHTTQTHVQTETKSTHIILNSANSSPHKTTNQHINSGLLQAEFVLNLTQLEHPLYTISHQRVTFLTLKGKIKDGALTITANSNLDFKSQDSLSMLRIKGYRIDLDEAYSSKIPFLVELFKDKKKEDLPYSEAAIRQEMQLIAIKNKLRKKMKINPIDFNILGENLQFTFLGYTMPFDFVTARFIDERIIIDGQYGKGIFNANIIKDNVSLHAKNFSGDFLNTVLTSTRDGKKILEDGIFSLDLLYRDGILNGSTEFQNTSLTNFKAMQNIFSLIDTVPSLFIFKNPHITTKGYQINYGKILFAMNNDYIGLQNIFLLGPSMDVNGWGIIDKDSQEMNMNLTISTIKNLSKFINKIPIIGYLILGREGQISTNLILLGKYSDPKVHITLAADIIKAPFNILRRIFTPVDLLTDTIGDEEIY</sequence>
<evidence type="ECO:0008006" key="6">
    <source>
        <dbReference type="Google" id="ProtNLM"/>
    </source>
</evidence>
<feature type="transmembrane region" description="Helical" evidence="3">
    <location>
        <begin position="170"/>
        <end position="188"/>
    </location>
</feature>
<keyword evidence="3" id="KW-0812">Transmembrane</keyword>
<feature type="compositionally biased region" description="Polar residues" evidence="2">
    <location>
        <begin position="62"/>
        <end position="72"/>
    </location>
</feature>
<dbReference type="RefSeq" id="WP_104762428.1">
    <property type="nucleotide sequence ID" value="NZ_FZPM01000004.1"/>
</dbReference>
<feature type="compositionally biased region" description="Polar residues" evidence="2">
    <location>
        <begin position="1"/>
        <end position="14"/>
    </location>
</feature>
<gene>
    <name evidence="4" type="ORF">CQA66_03820</name>
</gene>
<evidence type="ECO:0000256" key="3">
    <source>
        <dbReference type="SAM" id="Phobius"/>
    </source>
</evidence>
<feature type="compositionally biased region" description="Basic and acidic residues" evidence="2">
    <location>
        <begin position="74"/>
        <end position="84"/>
    </location>
</feature>
<feature type="region of interest" description="Disordered" evidence="2">
    <location>
        <begin position="1"/>
        <end position="22"/>
    </location>
</feature>
<evidence type="ECO:0000313" key="5">
    <source>
        <dbReference type="Proteomes" id="UP000256424"/>
    </source>
</evidence>
<feature type="coiled-coil region" evidence="1">
    <location>
        <begin position="834"/>
        <end position="863"/>
    </location>
</feature>
<keyword evidence="5" id="KW-1185">Reference proteome</keyword>
<dbReference type="Proteomes" id="UP000256424">
    <property type="component" value="Unassembled WGS sequence"/>
</dbReference>
<reference evidence="4 5" key="1">
    <citation type="submission" date="2018-04" db="EMBL/GenBank/DDBJ databases">
        <title>Novel Campyloabacter and Helicobacter Species and Strains.</title>
        <authorList>
            <person name="Mannion A.J."/>
            <person name="Shen Z."/>
            <person name="Fox J.G."/>
        </authorList>
    </citation>
    <scope>NUCLEOTIDE SEQUENCE [LARGE SCALE GENOMIC DNA]</scope>
    <source>
        <strain evidence="4 5">MIT 97-5075</strain>
    </source>
</reference>
<feature type="region of interest" description="Disordered" evidence="2">
    <location>
        <begin position="140"/>
        <end position="161"/>
    </location>
</feature>
<dbReference type="EMBL" id="NXLW01000005">
    <property type="protein sequence ID" value="RDU72730.1"/>
    <property type="molecule type" value="Genomic_DNA"/>
</dbReference>
<evidence type="ECO:0000256" key="1">
    <source>
        <dbReference type="SAM" id="Coils"/>
    </source>
</evidence>
<name>A0A3D8J634_9HELI</name>
<organism evidence="4 5">
    <name type="scientific">Helicobacter aurati</name>
    <dbReference type="NCBI Taxonomy" id="137778"/>
    <lineage>
        <taxon>Bacteria</taxon>
        <taxon>Pseudomonadati</taxon>
        <taxon>Campylobacterota</taxon>
        <taxon>Epsilonproteobacteria</taxon>
        <taxon>Campylobacterales</taxon>
        <taxon>Helicobacteraceae</taxon>
        <taxon>Helicobacter</taxon>
    </lineage>
</organism>
<feature type="compositionally biased region" description="Basic and acidic residues" evidence="2">
    <location>
        <begin position="567"/>
        <end position="585"/>
    </location>
</feature>